<feature type="domain" description="TonB-dependent receptor plug" evidence="14">
    <location>
        <begin position="115"/>
        <end position="223"/>
    </location>
</feature>
<comment type="similarity">
    <text evidence="10 11">Belongs to the TonB-dependent receptor family.</text>
</comment>
<dbReference type="Pfam" id="PF07715">
    <property type="entry name" value="Plug"/>
    <property type="match status" value="1"/>
</dbReference>
<dbReference type="EMBL" id="MSCL01000001">
    <property type="protein sequence ID" value="PQJ76168.1"/>
    <property type="molecule type" value="Genomic_DNA"/>
</dbReference>
<evidence type="ECO:0000256" key="6">
    <source>
        <dbReference type="ARBA" id="ARBA00023077"/>
    </source>
</evidence>
<keyword evidence="4 10" id="KW-0812">Transmembrane</keyword>
<dbReference type="PANTHER" id="PTHR30069:SF29">
    <property type="entry name" value="HEMOGLOBIN AND HEMOGLOBIN-HAPTOGLOBIN-BINDING PROTEIN 1-RELATED"/>
    <property type="match status" value="1"/>
</dbReference>
<dbReference type="GO" id="GO:0009279">
    <property type="term" value="C:cell outer membrane"/>
    <property type="evidence" value="ECO:0007669"/>
    <property type="project" value="UniProtKB-SubCell"/>
</dbReference>
<evidence type="ECO:0000256" key="5">
    <source>
        <dbReference type="ARBA" id="ARBA00022729"/>
    </source>
</evidence>
<sequence>MKTKFNGFLTLLLALVVQISFAQEKTISGTVTEESGALPGVSVLVKGTLSGQETDFDGKYSIKAKAGDVLVFRYLGYKTVERTVGSANIINVKLEQESNVLDEIVVVGYGTTTKKSYVGTATTVLSKNLEAKNFTNVTQALAGEVAGVTVINTSGQPGTIGTVRIRGYGSPLGNRAPLYVVDGIPFDGTFELNSINPSDIASTTVLKDATATAIYGSRGANGVILITTKSGSLAGEKGYVEVDVKSGVNWQGIARYDVIKSPEEYIGYVWEGLYNRALRDGTITRPAIDYANGSLFGEGGSGFGTGAGRGYNMWDVSPVGGGLIDPVTKTVRTGVNRLFTPERYADLGLGNGFRTETNVRIGGGSQKTKYFVSVGYLNDKGYIINSDFKRYSTRLNVSSEVNKWLNVGANLGYAYSESTNNGQINGSENLSEQADKMAPIYPVFARFPGTGDKIPDPIFGGFQYDYGSPTSDINNFGFERARPNANLLNPIGQAMLDFDGRDTHGLNGNFYAKFQIMSGLTFETKFGGQYSALRRNNMSNHAYGTARPLNGTLSITDQIRWTKTIQNILRFEKSIKDHNFDMLASETFRERFTTNQSTKQNVIVPGVYQFNNYLSNSGDAFGYADGSGIESYFTQLNYNYANKYFLSGSLRTDGSSRFINDKWGVFGSIGGSWVISEENFLKDSFISYMKLKASWGLTGDQGGVSTSRSFDTFNSDIAGGSLALVERLNGNPDLTWETTSQIQAGLELSLGKYIDANFDYYRKNTDGLFFNQRVGPSNGLSSILVNDGEVLNAGFEFDITGHLIKKEDFSLDLSVNGEMLQNKLLAMPIEPSTGRQKVIDSNSSGDGAYAYAVGKSIFDFWMREWAGVDPADGKPMWYQYYDDKNNNGILDSGEGSFSVLDANNLETNTSGSLFEYQKLSPNANIKKTVTKTYANATQTYIGKSFIPKLRGAFRLSGRFKNFDFSTQFTYSLGGYAYDAQYGELMQDRFGAAGQNYHTDIRNRWQNPGDLTDVPVLADNFVTDGASQSTRFITSTDFIALNNARVGYTVPKSFLSKSGLDEVNLWVSGDNLFQRTVRDGFNPSIREAGNSGRNIYAPATTVTMGVRVKF</sequence>
<evidence type="ECO:0000313" key="16">
    <source>
        <dbReference type="Proteomes" id="UP000237608"/>
    </source>
</evidence>
<evidence type="ECO:0000259" key="13">
    <source>
        <dbReference type="Pfam" id="PF00593"/>
    </source>
</evidence>
<name>A0A2S7WEV5_9FLAO</name>
<dbReference type="AlphaFoldDB" id="A0A2S7WEV5"/>
<dbReference type="NCBIfam" id="TIGR04056">
    <property type="entry name" value="OMP_RagA_SusC"/>
    <property type="match status" value="1"/>
</dbReference>
<keyword evidence="7 10" id="KW-0472">Membrane</keyword>
<protein>
    <submittedName>
        <fullName evidence="15">SusC/RagA family TonB-linked outer membrane protein</fullName>
    </submittedName>
</protein>
<keyword evidence="5 12" id="KW-0732">Signal</keyword>
<dbReference type="NCBIfam" id="TIGR04057">
    <property type="entry name" value="SusC_RagA_signa"/>
    <property type="match status" value="1"/>
</dbReference>
<gene>
    <name evidence="15" type="ORF">BTO13_06825</name>
</gene>
<dbReference type="SUPFAM" id="SSF49464">
    <property type="entry name" value="Carboxypeptidase regulatory domain-like"/>
    <property type="match status" value="1"/>
</dbReference>
<keyword evidence="8" id="KW-0675">Receptor</keyword>
<dbReference type="RefSeq" id="WP_105047301.1">
    <property type="nucleotide sequence ID" value="NZ_MSCL01000001.1"/>
</dbReference>
<dbReference type="InterPro" id="IPR039426">
    <property type="entry name" value="TonB-dep_rcpt-like"/>
</dbReference>
<keyword evidence="9 10" id="KW-0998">Cell outer membrane</keyword>
<evidence type="ECO:0000256" key="10">
    <source>
        <dbReference type="PROSITE-ProRule" id="PRU01360"/>
    </source>
</evidence>
<evidence type="ECO:0000259" key="14">
    <source>
        <dbReference type="Pfam" id="PF07715"/>
    </source>
</evidence>
<keyword evidence="2 10" id="KW-0813">Transport</keyword>
<accession>A0A2S7WEV5</accession>
<dbReference type="Pfam" id="PF13715">
    <property type="entry name" value="CarbopepD_reg_2"/>
    <property type="match status" value="1"/>
</dbReference>
<dbReference type="InterPro" id="IPR012910">
    <property type="entry name" value="Plug_dom"/>
</dbReference>
<dbReference type="SUPFAM" id="SSF56935">
    <property type="entry name" value="Porins"/>
    <property type="match status" value="1"/>
</dbReference>
<dbReference type="Gene3D" id="2.40.170.20">
    <property type="entry name" value="TonB-dependent receptor, beta-barrel domain"/>
    <property type="match status" value="1"/>
</dbReference>
<dbReference type="InterPro" id="IPR023997">
    <property type="entry name" value="TonB-dep_OMP_SusC/RagA_CS"/>
</dbReference>
<dbReference type="InterPro" id="IPR036942">
    <property type="entry name" value="Beta-barrel_TonB_sf"/>
</dbReference>
<evidence type="ECO:0000256" key="2">
    <source>
        <dbReference type="ARBA" id="ARBA00022448"/>
    </source>
</evidence>
<evidence type="ECO:0000256" key="9">
    <source>
        <dbReference type="ARBA" id="ARBA00023237"/>
    </source>
</evidence>
<comment type="caution">
    <text evidence="15">The sequence shown here is derived from an EMBL/GenBank/DDBJ whole genome shotgun (WGS) entry which is preliminary data.</text>
</comment>
<feature type="chain" id="PRO_5015621827" evidence="12">
    <location>
        <begin position="23"/>
        <end position="1109"/>
    </location>
</feature>
<evidence type="ECO:0000256" key="4">
    <source>
        <dbReference type="ARBA" id="ARBA00022692"/>
    </source>
</evidence>
<evidence type="ECO:0000313" key="15">
    <source>
        <dbReference type="EMBL" id="PQJ76168.1"/>
    </source>
</evidence>
<dbReference type="PROSITE" id="PS52016">
    <property type="entry name" value="TONB_DEPENDENT_REC_3"/>
    <property type="match status" value="1"/>
</dbReference>
<dbReference type="Pfam" id="PF00593">
    <property type="entry name" value="TonB_dep_Rec_b-barrel"/>
    <property type="match status" value="1"/>
</dbReference>
<dbReference type="PANTHER" id="PTHR30069">
    <property type="entry name" value="TONB-DEPENDENT OUTER MEMBRANE RECEPTOR"/>
    <property type="match status" value="1"/>
</dbReference>
<dbReference type="GO" id="GO:0015344">
    <property type="term" value="F:siderophore uptake transmembrane transporter activity"/>
    <property type="evidence" value="ECO:0007669"/>
    <property type="project" value="TreeGrafter"/>
</dbReference>
<organism evidence="15 16">
    <name type="scientific">Polaribacter gangjinensis</name>
    <dbReference type="NCBI Taxonomy" id="574710"/>
    <lineage>
        <taxon>Bacteria</taxon>
        <taxon>Pseudomonadati</taxon>
        <taxon>Bacteroidota</taxon>
        <taxon>Flavobacteriia</taxon>
        <taxon>Flavobacteriales</taxon>
        <taxon>Flavobacteriaceae</taxon>
    </lineage>
</organism>
<evidence type="ECO:0000256" key="1">
    <source>
        <dbReference type="ARBA" id="ARBA00004571"/>
    </source>
</evidence>
<keyword evidence="16" id="KW-1185">Reference proteome</keyword>
<dbReference type="InterPro" id="IPR000531">
    <property type="entry name" value="Beta-barrel_TonB"/>
</dbReference>
<dbReference type="GO" id="GO:0044718">
    <property type="term" value="P:siderophore transmembrane transport"/>
    <property type="evidence" value="ECO:0007669"/>
    <property type="project" value="TreeGrafter"/>
</dbReference>
<reference evidence="15 16" key="1">
    <citation type="submission" date="2016-12" db="EMBL/GenBank/DDBJ databases">
        <title>Trade-off between light-utilization and light-protection in marine flavobacteria.</title>
        <authorList>
            <person name="Kumagai Y."/>
            <person name="Yoshizawa S."/>
            <person name="Kogure K."/>
            <person name="Iwasaki W."/>
        </authorList>
    </citation>
    <scope>NUCLEOTIDE SEQUENCE [LARGE SCALE GENOMIC DNA]</scope>
    <source>
        <strain evidence="15 16">KCTC 22729</strain>
    </source>
</reference>
<feature type="signal peptide" evidence="12">
    <location>
        <begin position="1"/>
        <end position="22"/>
    </location>
</feature>
<keyword evidence="3 10" id="KW-1134">Transmembrane beta strand</keyword>
<feature type="domain" description="TonB-dependent receptor-like beta-barrel" evidence="13">
    <location>
        <begin position="460"/>
        <end position="1071"/>
    </location>
</feature>
<dbReference type="InterPro" id="IPR037066">
    <property type="entry name" value="Plug_dom_sf"/>
</dbReference>
<comment type="subcellular location">
    <subcellularLocation>
        <location evidence="1 10">Cell outer membrane</location>
        <topology evidence="1 10">Multi-pass membrane protein</topology>
    </subcellularLocation>
</comment>
<dbReference type="InterPro" id="IPR023996">
    <property type="entry name" value="TonB-dep_OMP_SusC/RagA"/>
</dbReference>
<keyword evidence="6 11" id="KW-0798">TonB box</keyword>
<dbReference type="InterPro" id="IPR008969">
    <property type="entry name" value="CarboxyPept-like_regulatory"/>
</dbReference>
<proteinExistence type="inferred from homology"/>
<evidence type="ECO:0000256" key="11">
    <source>
        <dbReference type="RuleBase" id="RU003357"/>
    </source>
</evidence>
<dbReference type="OrthoDB" id="9768177at2"/>
<evidence type="ECO:0000256" key="3">
    <source>
        <dbReference type="ARBA" id="ARBA00022452"/>
    </source>
</evidence>
<dbReference type="Proteomes" id="UP000237608">
    <property type="component" value="Unassembled WGS sequence"/>
</dbReference>
<evidence type="ECO:0000256" key="12">
    <source>
        <dbReference type="SAM" id="SignalP"/>
    </source>
</evidence>
<evidence type="ECO:0000256" key="7">
    <source>
        <dbReference type="ARBA" id="ARBA00023136"/>
    </source>
</evidence>
<dbReference type="Gene3D" id="2.170.130.10">
    <property type="entry name" value="TonB-dependent receptor, plug domain"/>
    <property type="match status" value="1"/>
</dbReference>
<evidence type="ECO:0000256" key="8">
    <source>
        <dbReference type="ARBA" id="ARBA00023170"/>
    </source>
</evidence>